<dbReference type="OrthoDB" id="9802426at2"/>
<evidence type="ECO:0000313" key="9">
    <source>
        <dbReference type="Proteomes" id="UP000292939"/>
    </source>
</evidence>
<evidence type="ECO:0000256" key="1">
    <source>
        <dbReference type="ARBA" id="ARBA00023015"/>
    </source>
</evidence>
<dbReference type="CDD" id="cd17624">
    <property type="entry name" value="REC_OmpR_PmrA-like"/>
    <property type="match status" value="1"/>
</dbReference>
<evidence type="ECO:0000256" key="2">
    <source>
        <dbReference type="ARBA" id="ARBA00023125"/>
    </source>
</evidence>
<dbReference type="EMBL" id="CP031395">
    <property type="protein sequence ID" value="QBK06671.1"/>
    <property type="molecule type" value="Genomic_DNA"/>
</dbReference>
<feature type="domain" description="Response regulatory" evidence="6">
    <location>
        <begin position="2"/>
        <end position="116"/>
    </location>
</feature>
<dbReference type="SUPFAM" id="SSF52172">
    <property type="entry name" value="CheY-like"/>
    <property type="match status" value="1"/>
</dbReference>
<proteinExistence type="predicted"/>
<evidence type="ECO:0000259" key="6">
    <source>
        <dbReference type="PROSITE" id="PS50110"/>
    </source>
</evidence>
<dbReference type="GO" id="GO:0000156">
    <property type="term" value="F:phosphorelay response regulator activity"/>
    <property type="evidence" value="ECO:0007669"/>
    <property type="project" value="TreeGrafter"/>
</dbReference>
<dbReference type="PANTHER" id="PTHR48111:SF67">
    <property type="entry name" value="TRANSCRIPTIONAL REGULATORY PROTEIN TCTD"/>
    <property type="match status" value="1"/>
</dbReference>
<keyword evidence="1" id="KW-0805">Transcription regulation</keyword>
<protein>
    <submittedName>
        <fullName evidence="8">DNA-binding response regulator</fullName>
    </submittedName>
</protein>
<sequence>MHILLIEDDLELGRALQSALKVEGLTSEWFRRAFDAPTKLDENAIDCVLLDLTLPDGSGFDLLKRWRSQGEKVPIIMITARSAVDDRLAGLDGGADDFVIKPFSTAELMSRIRAVLRRSARQASERWVLGELIVEPRRHVVERGGVVLELSPREFQLLLELAREPGVVVSKSVLSHRLDPLGEPMDFAAVEVHVSNLRRKIGTELIRTVRGVGYLLQP</sequence>
<dbReference type="PANTHER" id="PTHR48111">
    <property type="entry name" value="REGULATOR OF RPOS"/>
    <property type="match status" value="1"/>
</dbReference>
<evidence type="ECO:0000313" key="8">
    <source>
        <dbReference type="EMBL" id="QBK06671.1"/>
    </source>
</evidence>
<dbReference type="Gene3D" id="6.10.250.690">
    <property type="match status" value="1"/>
</dbReference>
<dbReference type="InterPro" id="IPR011006">
    <property type="entry name" value="CheY-like_superfamily"/>
</dbReference>
<keyword evidence="3" id="KW-0804">Transcription</keyword>
<feature type="modified residue" description="4-aspartylphosphate" evidence="4">
    <location>
        <position position="51"/>
    </location>
</feature>
<dbReference type="InterPro" id="IPR001867">
    <property type="entry name" value="OmpR/PhoB-type_DNA-bd"/>
</dbReference>
<evidence type="ECO:0000256" key="4">
    <source>
        <dbReference type="PROSITE-ProRule" id="PRU00169"/>
    </source>
</evidence>
<dbReference type="InterPro" id="IPR039420">
    <property type="entry name" value="WalR-like"/>
</dbReference>
<keyword evidence="2 5" id="KW-0238">DNA-binding</keyword>
<dbReference type="GO" id="GO:0000976">
    <property type="term" value="F:transcription cis-regulatory region binding"/>
    <property type="evidence" value="ECO:0007669"/>
    <property type="project" value="TreeGrafter"/>
</dbReference>
<dbReference type="GO" id="GO:0032993">
    <property type="term" value="C:protein-DNA complex"/>
    <property type="evidence" value="ECO:0007669"/>
    <property type="project" value="TreeGrafter"/>
</dbReference>
<evidence type="ECO:0000256" key="5">
    <source>
        <dbReference type="PROSITE-ProRule" id="PRU01091"/>
    </source>
</evidence>
<feature type="DNA-binding region" description="OmpR/PhoB-type" evidence="5">
    <location>
        <begin position="124"/>
        <end position="218"/>
    </location>
</feature>
<feature type="domain" description="OmpR/PhoB-type" evidence="7">
    <location>
        <begin position="124"/>
        <end position="218"/>
    </location>
</feature>
<dbReference type="Proteomes" id="UP000292939">
    <property type="component" value="Chromosome"/>
</dbReference>
<dbReference type="InterPro" id="IPR001789">
    <property type="entry name" value="Sig_transdc_resp-reg_receiver"/>
</dbReference>
<dbReference type="RefSeq" id="WP_131281905.1">
    <property type="nucleotide sequence ID" value="NZ_CP031395.1"/>
</dbReference>
<dbReference type="PROSITE" id="PS50110">
    <property type="entry name" value="RESPONSE_REGULATORY"/>
    <property type="match status" value="1"/>
</dbReference>
<reference evidence="8 9" key="1">
    <citation type="submission" date="2018-07" db="EMBL/GenBank/DDBJ databases">
        <title>Exploring interactions and the metabolic potential of the ultra-small soil bacteria Hylemonella gracilis.</title>
        <authorList>
            <person name="Tyc O."/>
            <person name="Kulkarni P."/>
            <person name="Gawehns F."/>
            <person name="Hundscheid M."/>
            <person name="Zweers H."/>
            <person name="Garbeva P."/>
        </authorList>
    </citation>
    <scope>NUCLEOTIDE SEQUENCE [LARGE SCALE GENOMIC DNA]</scope>
    <source>
        <strain evidence="8 9">NS1</strain>
    </source>
</reference>
<dbReference type="Gene3D" id="3.40.50.2300">
    <property type="match status" value="1"/>
</dbReference>
<dbReference type="AlphaFoldDB" id="A0A4P6US67"/>
<organism evidence="8 9">
    <name type="scientific">Hylemonella gracilis</name>
    <dbReference type="NCBI Taxonomy" id="80880"/>
    <lineage>
        <taxon>Bacteria</taxon>
        <taxon>Pseudomonadati</taxon>
        <taxon>Pseudomonadota</taxon>
        <taxon>Betaproteobacteria</taxon>
        <taxon>Burkholderiales</taxon>
        <taxon>Comamonadaceae</taxon>
        <taxon>Hylemonella</taxon>
    </lineage>
</organism>
<evidence type="ECO:0000256" key="3">
    <source>
        <dbReference type="ARBA" id="ARBA00023163"/>
    </source>
</evidence>
<dbReference type="InterPro" id="IPR036388">
    <property type="entry name" value="WH-like_DNA-bd_sf"/>
</dbReference>
<keyword evidence="4" id="KW-0597">Phosphoprotein</keyword>
<dbReference type="CDD" id="cd00383">
    <property type="entry name" value="trans_reg_C"/>
    <property type="match status" value="1"/>
</dbReference>
<dbReference type="Gene3D" id="1.10.10.10">
    <property type="entry name" value="Winged helix-like DNA-binding domain superfamily/Winged helix DNA-binding domain"/>
    <property type="match status" value="1"/>
</dbReference>
<evidence type="ECO:0000259" key="7">
    <source>
        <dbReference type="PROSITE" id="PS51755"/>
    </source>
</evidence>
<dbReference type="Pfam" id="PF00486">
    <property type="entry name" value="Trans_reg_C"/>
    <property type="match status" value="1"/>
</dbReference>
<dbReference type="GO" id="GO:0005829">
    <property type="term" value="C:cytosol"/>
    <property type="evidence" value="ECO:0007669"/>
    <property type="project" value="TreeGrafter"/>
</dbReference>
<name>A0A4P6US67_9BURK</name>
<gene>
    <name evidence="8" type="ORF">DW355_17045</name>
</gene>
<dbReference type="SMART" id="SM00448">
    <property type="entry name" value="REC"/>
    <property type="match status" value="1"/>
</dbReference>
<accession>A0A4P6US67</accession>
<dbReference type="Pfam" id="PF00072">
    <property type="entry name" value="Response_reg"/>
    <property type="match status" value="1"/>
</dbReference>
<dbReference type="KEGG" id="hgr:DW355_17045"/>
<dbReference type="PROSITE" id="PS51755">
    <property type="entry name" value="OMPR_PHOB"/>
    <property type="match status" value="1"/>
</dbReference>
<dbReference type="GO" id="GO:0006355">
    <property type="term" value="P:regulation of DNA-templated transcription"/>
    <property type="evidence" value="ECO:0007669"/>
    <property type="project" value="InterPro"/>
</dbReference>
<dbReference type="SMART" id="SM00862">
    <property type="entry name" value="Trans_reg_C"/>
    <property type="match status" value="1"/>
</dbReference>